<evidence type="ECO:0000313" key="3">
    <source>
        <dbReference type="EMBL" id="KAK9833775.1"/>
    </source>
</evidence>
<evidence type="ECO:0000256" key="1">
    <source>
        <dbReference type="PROSITE-ProRule" id="PRU00182"/>
    </source>
</evidence>
<evidence type="ECO:0000259" key="2">
    <source>
        <dbReference type="SMART" id="SM00363"/>
    </source>
</evidence>
<keyword evidence="4" id="KW-1185">Reference proteome</keyword>
<dbReference type="PANTHER" id="PTHR13633:SF3">
    <property type="entry name" value="MITOCHONDRIAL TRANSCRIPTION RESCUE FACTOR 1"/>
    <property type="match status" value="1"/>
</dbReference>
<reference evidence="3 4" key="1">
    <citation type="journal article" date="2024" name="Nat. Commun.">
        <title>Phylogenomics reveals the evolutionary origins of lichenization in chlorophyte algae.</title>
        <authorList>
            <person name="Puginier C."/>
            <person name="Libourel C."/>
            <person name="Otte J."/>
            <person name="Skaloud P."/>
            <person name="Haon M."/>
            <person name="Grisel S."/>
            <person name="Petersen M."/>
            <person name="Berrin J.G."/>
            <person name="Delaux P.M."/>
            <person name="Dal Grande F."/>
            <person name="Keller J."/>
        </authorList>
    </citation>
    <scope>NUCLEOTIDE SEQUENCE [LARGE SCALE GENOMIC DNA]</scope>
    <source>
        <strain evidence="3 4">SAG 2145</strain>
    </source>
</reference>
<organism evidence="3 4">
    <name type="scientific">Apatococcus lobatus</name>
    <dbReference type="NCBI Taxonomy" id="904363"/>
    <lineage>
        <taxon>Eukaryota</taxon>
        <taxon>Viridiplantae</taxon>
        <taxon>Chlorophyta</taxon>
        <taxon>core chlorophytes</taxon>
        <taxon>Trebouxiophyceae</taxon>
        <taxon>Chlorellales</taxon>
        <taxon>Chlorellaceae</taxon>
        <taxon>Apatococcus</taxon>
    </lineage>
</organism>
<accession>A0AAW1RI64</accession>
<protein>
    <recommendedName>
        <fullName evidence="2">RNA-binding S4 domain-containing protein</fullName>
    </recommendedName>
</protein>
<feature type="domain" description="RNA-binding S4" evidence="2">
    <location>
        <begin position="223"/>
        <end position="283"/>
    </location>
</feature>
<gene>
    <name evidence="3" type="ORF">WJX74_005499</name>
</gene>
<dbReference type="PANTHER" id="PTHR13633">
    <property type="entry name" value="MITOCHONDRIAL TRANSCRIPTION RESCUE FACTOR 1"/>
    <property type="match status" value="1"/>
</dbReference>
<name>A0AAW1RI64_9CHLO</name>
<dbReference type="Pfam" id="PF01479">
    <property type="entry name" value="S4"/>
    <property type="match status" value="1"/>
</dbReference>
<dbReference type="InterPro" id="IPR002942">
    <property type="entry name" value="S4_RNA-bd"/>
</dbReference>
<dbReference type="AlphaFoldDB" id="A0AAW1RI64"/>
<dbReference type="SUPFAM" id="SSF55174">
    <property type="entry name" value="Alpha-L RNA-binding motif"/>
    <property type="match status" value="1"/>
</dbReference>
<dbReference type="PROSITE" id="PS50889">
    <property type="entry name" value="S4"/>
    <property type="match status" value="1"/>
</dbReference>
<dbReference type="Gene3D" id="3.30.70.330">
    <property type="match status" value="1"/>
</dbReference>
<dbReference type="InterPro" id="IPR012677">
    <property type="entry name" value="Nucleotide-bd_a/b_plait_sf"/>
</dbReference>
<keyword evidence="1" id="KW-0694">RNA-binding</keyword>
<dbReference type="InterPro" id="IPR017506">
    <property type="entry name" value="PSII_S4"/>
</dbReference>
<dbReference type="Gene3D" id="3.30.1370.160">
    <property type="match status" value="1"/>
</dbReference>
<comment type="caution">
    <text evidence="3">The sequence shown here is derived from an EMBL/GenBank/DDBJ whole genome shotgun (WGS) entry which is preliminary data.</text>
</comment>
<dbReference type="SMART" id="SM00363">
    <property type="entry name" value="S4"/>
    <property type="match status" value="1"/>
</dbReference>
<dbReference type="Pfam" id="PF17774">
    <property type="entry name" value="YlmH_RBD"/>
    <property type="match status" value="1"/>
</dbReference>
<dbReference type="InterPro" id="IPR036986">
    <property type="entry name" value="S4_RNA-bd_sf"/>
</dbReference>
<dbReference type="NCBIfam" id="TIGR03069">
    <property type="entry name" value="PS_II_S4"/>
    <property type="match status" value="1"/>
</dbReference>
<dbReference type="EMBL" id="JALJOS010000010">
    <property type="protein sequence ID" value="KAK9833775.1"/>
    <property type="molecule type" value="Genomic_DNA"/>
</dbReference>
<dbReference type="GO" id="GO:0003723">
    <property type="term" value="F:RNA binding"/>
    <property type="evidence" value="ECO:0007669"/>
    <property type="project" value="UniProtKB-KW"/>
</dbReference>
<dbReference type="InterPro" id="IPR040591">
    <property type="entry name" value="RqcP2_RBD"/>
</dbReference>
<dbReference type="Proteomes" id="UP001438707">
    <property type="component" value="Unassembled WGS sequence"/>
</dbReference>
<evidence type="ECO:0000313" key="4">
    <source>
        <dbReference type="Proteomes" id="UP001438707"/>
    </source>
</evidence>
<sequence length="297" mass="32016">MISCQHPLKPDRLCLWSKADLLGLSSHATFAARAKDDLLKGVDPEYREDIARILDLADQAQATWTTVFTDFYAPPVVAAALIALRKLADVTAVPLGGYPQAERCRLCLGHADALTGAAADPAELGGVSAMEVSGNFMFDPITHRDILGACCTGTGVVRGKIGDILVHGEQGAQMLVVPELVPHFQMFLTQVRSVPVTTKAVDLSELKIRAPKVQELRSVEASMRLDSVASAGFRVSRSQMSDLCAKGDVKVNWKPMKASRDVQEGDTISCAGKGRLEIRSVSVTKKGKYAVEMVRLL</sequence>
<proteinExistence type="predicted"/>
<dbReference type="Gene3D" id="3.10.290.10">
    <property type="entry name" value="RNA-binding S4 domain"/>
    <property type="match status" value="1"/>
</dbReference>
<dbReference type="CDD" id="cd00165">
    <property type="entry name" value="S4"/>
    <property type="match status" value="1"/>
</dbReference>